<dbReference type="Pfam" id="PF00083">
    <property type="entry name" value="Sugar_tr"/>
    <property type="match status" value="2"/>
</dbReference>
<evidence type="ECO:0000256" key="2">
    <source>
        <dbReference type="ARBA" id="ARBA00010992"/>
    </source>
</evidence>
<keyword evidence="5 8" id="KW-1133">Transmembrane helix</keyword>
<sequence>MASTEKSKMAEEIDGSTTLLIPKKKHAAYVYILTFFAVLGGFLFGYDTGIISGSMLLIRPYFNLDTFWTQLIVSSTVGSAAVTALIAGFMSDCLGRKIVIILGSFVFAVGAVVMGVADSQVILLVGRIIVGIGVGFASMTVPVYVAEAAPPDIRGRLVTLNQLFITIGLLAASLVAGGFSSWEDTGWRYMLGLGGVPAIFQFLGMLYLPESPRWLIDQELEATARASLVQIRGTEDVDKELLDIKETVANAKKASLDDNRLVIFRIWTTPHVRRAQIVGAFLQIFQQACGINTIIYYSASILKMGGFSVQQSIWLVAIPYSINFLATFIGLGLVDRVGRRILLLASFIGVFISLGIMATGFQLAAINSPPVHLYENDTDINTSCNTTDYRSCNDCTTNLDCGYCYSSTMDGSCLPVNSDNEAVSMLGRCNNSDISGSKYIFTYDFCPNDYGWMLVVGMGLFVTSFAPGLGPMPWTVNSEIYPLWARSTGFSVSTAVNWSFNLLVSFTFLSLMQLITKYGTFWLYGGLCVIGFIFTLIFVPETKNKTLEEMEDLFKTDDDRKLEKSKLGENKINDKKEKGNETGF</sequence>
<comment type="similarity">
    <text evidence="2 7">Belongs to the major facilitator superfamily. Sugar transporter (TC 2.A.1.1) family.</text>
</comment>
<feature type="transmembrane region" description="Helical" evidence="8">
    <location>
        <begin position="157"/>
        <end position="180"/>
    </location>
</feature>
<feature type="transmembrane region" description="Helical" evidence="8">
    <location>
        <begin position="341"/>
        <end position="366"/>
    </location>
</feature>
<dbReference type="InterPro" id="IPR050814">
    <property type="entry name" value="Myo-inositol_Transporter"/>
</dbReference>
<dbReference type="PANTHER" id="PTHR48020">
    <property type="entry name" value="PROTON MYO-INOSITOL COTRANSPORTER"/>
    <property type="match status" value="1"/>
</dbReference>
<dbReference type="PANTHER" id="PTHR48020:SF12">
    <property type="entry name" value="PROTON MYO-INOSITOL COTRANSPORTER"/>
    <property type="match status" value="1"/>
</dbReference>
<dbReference type="InterPro" id="IPR005829">
    <property type="entry name" value="Sugar_transporter_CS"/>
</dbReference>
<keyword evidence="11" id="KW-1185">Reference proteome</keyword>
<dbReference type="NCBIfam" id="TIGR00879">
    <property type="entry name" value="SP"/>
    <property type="match status" value="1"/>
</dbReference>
<feature type="transmembrane region" description="Helical" evidence="8">
    <location>
        <begin position="28"/>
        <end position="46"/>
    </location>
</feature>
<feature type="transmembrane region" description="Helical" evidence="8">
    <location>
        <begin position="66"/>
        <end position="86"/>
    </location>
</feature>
<feature type="transmembrane region" description="Helical" evidence="8">
    <location>
        <begin position="521"/>
        <end position="539"/>
    </location>
</feature>
<evidence type="ECO:0000256" key="8">
    <source>
        <dbReference type="SAM" id="Phobius"/>
    </source>
</evidence>
<dbReference type="PROSITE" id="PS00216">
    <property type="entry name" value="SUGAR_TRANSPORT_1"/>
    <property type="match status" value="2"/>
</dbReference>
<keyword evidence="6 8" id="KW-0472">Membrane</keyword>
<feature type="transmembrane region" description="Helical" evidence="8">
    <location>
        <begin position="186"/>
        <end position="208"/>
    </location>
</feature>
<evidence type="ECO:0000256" key="5">
    <source>
        <dbReference type="ARBA" id="ARBA00022989"/>
    </source>
</evidence>
<evidence type="ECO:0000256" key="7">
    <source>
        <dbReference type="RuleBase" id="RU003346"/>
    </source>
</evidence>
<comment type="subcellular location">
    <subcellularLocation>
        <location evidence="1">Membrane</location>
        <topology evidence="1">Multi-pass membrane protein</topology>
    </subcellularLocation>
</comment>
<keyword evidence="4 8" id="KW-0812">Transmembrane</keyword>
<feature type="transmembrane region" description="Helical" evidence="8">
    <location>
        <begin position="122"/>
        <end position="145"/>
    </location>
</feature>
<dbReference type="PROSITE" id="PS50850">
    <property type="entry name" value="MFS"/>
    <property type="match status" value="1"/>
</dbReference>
<evidence type="ECO:0000256" key="6">
    <source>
        <dbReference type="ARBA" id="ARBA00023136"/>
    </source>
</evidence>
<dbReference type="InterPro" id="IPR003663">
    <property type="entry name" value="Sugar/inositol_transpt"/>
</dbReference>
<protein>
    <recommendedName>
        <fullName evidence="9">Major facilitator superfamily (MFS) profile domain-containing protein</fullName>
    </recommendedName>
</protein>
<dbReference type="PRINTS" id="PR00171">
    <property type="entry name" value="SUGRTRNSPORT"/>
</dbReference>
<feature type="transmembrane region" description="Helical" evidence="8">
    <location>
        <begin position="277"/>
        <end position="299"/>
    </location>
</feature>
<evidence type="ECO:0000256" key="3">
    <source>
        <dbReference type="ARBA" id="ARBA00022448"/>
    </source>
</evidence>
<dbReference type="InterPro" id="IPR005828">
    <property type="entry name" value="MFS_sugar_transport-like"/>
</dbReference>
<name>A0AAN8JJI1_PATCE</name>
<gene>
    <name evidence="10" type="ORF">SNE40_013505</name>
</gene>
<keyword evidence="3 7" id="KW-0813">Transport</keyword>
<comment type="caution">
    <text evidence="10">The sequence shown here is derived from an EMBL/GenBank/DDBJ whole genome shotgun (WGS) entry which is preliminary data.</text>
</comment>
<dbReference type="AlphaFoldDB" id="A0AAN8JJI1"/>
<evidence type="ECO:0000256" key="4">
    <source>
        <dbReference type="ARBA" id="ARBA00022692"/>
    </source>
</evidence>
<feature type="transmembrane region" description="Helical" evidence="8">
    <location>
        <begin position="490"/>
        <end position="515"/>
    </location>
</feature>
<proteinExistence type="inferred from homology"/>
<feature type="transmembrane region" description="Helical" evidence="8">
    <location>
        <begin position="98"/>
        <end position="116"/>
    </location>
</feature>
<dbReference type="GO" id="GO:0005366">
    <property type="term" value="F:myo-inositol:proton symporter activity"/>
    <property type="evidence" value="ECO:0007669"/>
    <property type="project" value="TreeGrafter"/>
</dbReference>
<evidence type="ECO:0000313" key="10">
    <source>
        <dbReference type="EMBL" id="KAK6174953.1"/>
    </source>
</evidence>
<evidence type="ECO:0000313" key="11">
    <source>
        <dbReference type="Proteomes" id="UP001347796"/>
    </source>
</evidence>
<organism evidence="10 11">
    <name type="scientific">Patella caerulea</name>
    <name type="common">Rayed Mediterranean limpet</name>
    <dbReference type="NCBI Taxonomy" id="87958"/>
    <lineage>
        <taxon>Eukaryota</taxon>
        <taxon>Metazoa</taxon>
        <taxon>Spiralia</taxon>
        <taxon>Lophotrochozoa</taxon>
        <taxon>Mollusca</taxon>
        <taxon>Gastropoda</taxon>
        <taxon>Patellogastropoda</taxon>
        <taxon>Patelloidea</taxon>
        <taxon>Patellidae</taxon>
        <taxon>Patella</taxon>
    </lineage>
</organism>
<reference evidence="10 11" key="1">
    <citation type="submission" date="2024-01" db="EMBL/GenBank/DDBJ databases">
        <title>The genome of the rayed Mediterranean limpet Patella caerulea (Linnaeus, 1758).</title>
        <authorList>
            <person name="Anh-Thu Weber A."/>
            <person name="Halstead-Nussloch G."/>
        </authorList>
    </citation>
    <scope>NUCLEOTIDE SEQUENCE [LARGE SCALE GENOMIC DNA]</scope>
    <source>
        <strain evidence="10">AATW-2023a</strain>
        <tissue evidence="10">Whole specimen</tissue>
    </source>
</reference>
<feature type="transmembrane region" description="Helical" evidence="8">
    <location>
        <begin position="311"/>
        <end position="334"/>
    </location>
</feature>
<accession>A0AAN8JJI1</accession>
<feature type="transmembrane region" description="Helical" evidence="8">
    <location>
        <begin position="450"/>
        <end position="469"/>
    </location>
</feature>
<dbReference type="Proteomes" id="UP001347796">
    <property type="component" value="Unassembled WGS sequence"/>
</dbReference>
<evidence type="ECO:0000256" key="1">
    <source>
        <dbReference type="ARBA" id="ARBA00004141"/>
    </source>
</evidence>
<dbReference type="SUPFAM" id="SSF103473">
    <property type="entry name" value="MFS general substrate transporter"/>
    <property type="match status" value="1"/>
</dbReference>
<dbReference type="PROSITE" id="PS00217">
    <property type="entry name" value="SUGAR_TRANSPORT_2"/>
    <property type="match status" value="1"/>
</dbReference>
<dbReference type="Gene3D" id="1.20.1250.20">
    <property type="entry name" value="MFS general substrate transporter like domains"/>
    <property type="match status" value="2"/>
</dbReference>
<feature type="domain" description="Major facilitator superfamily (MFS) profile" evidence="9">
    <location>
        <begin position="33"/>
        <end position="543"/>
    </location>
</feature>
<evidence type="ECO:0000259" key="9">
    <source>
        <dbReference type="PROSITE" id="PS50850"/>
    </source>
</evidence>
<dbReference type="GO" id="GO:0016324">
    <property type="term" value="C:apical plasma membrane"/>
    <property type="evidence" value="ECO:0007669"/>
    <property type="project" value="TreeGrafter"/>
</dbReference>
<dbReference type="InterPro" id="IPR036259">
    <property type="entry name" value="MFS_trans_sf"/>
</dbReference>
<dbReference type="EMBL" id="JAZGQO010000010">
    <property type="protein sequence ID" value="KAK6174953.1"/>
    <property type="molecule type" value="Genomic_DNA"/>
</dbReference>
<dbReference type="InterPro" id="IPR020846">
    <property type="entry name" value="MFS_dom"/>
</dbReference>